<dbReference type="AlphaFoldDB" id="A0A645HE11"/>
<reference evidence="1" key="1">
    <citation type="submission" date="2019-08" db="EMBL/GenBank/DDBJ databases">
        <authorList>
            <person name="Kucharzyk K."/>
            <person name="Murdoch R.W."/>
            <person name="Higgins S."/>
            <person name="Loffler F."/>
        </authorList>
    </citation>
    <scope>NUCLEOTIDE SEQUENCE</scope>
</reference>
<dbReference type="EMBL" id="VSSQ01090817">
    <property type="protein sequence ID" value="MPN36602.1"/>
    <property type="molecule type" value="Genomic_DNA"/>
</dbReference>
<organism evidence="1">
    <name type="scientific">bioreactor metagenome</name>
    <dbReference type="NCBI Taxonomy" id="1076179"/>
    <lineage>
        <taxon>unclassified sequences</taxon>
        <taxon>metagenomes</taxon>
        <taxon>ecological metagenomes</taxon>
    </lineage>
</organism>
<comment type="caution">
    <text evidence="1">The sequence shown here is derived from an EMBL/GenBank/DDBJ whole genome shotgun (WGS) entry which is preliminary data.</text>
</comment>
<evidence type="ECO:0000313" key="1">
    <source>
        <dbReference type="EMBL" id="MPN36602.1"/>
    </source>
</evidence>
<accession>A0A645HE11</accession>
<proteinExistence type="predicted"/>
<name>A0A645HE11_9ZZZZ</name>
<evidence type="ECO:0008006" key="2">
    <source>
        <dbReference type="Google" id="ProtNLM"/>
    </source>
</evidence>
<protein>
    <recommendedName>
        <fullName evidence="2">WYL domain-containing protein</fullName>
    </recommendedName>
</protein>
<gene>
    <name evidence="1" type="ORF">SDC9_184112</name>
</gene>
<sequence length="70" mass="7998">MPAMVDTVLKQALRDGLPVIIIYQGEKEMTQRRIFVRGMDDESVTAYCTVKRGPRRFKKKNILSAVIAED</sequence>